<name>A0A7R8V6Q7_HERIL</name>
<dbReference type="PANTHER" id="PTHR31409:SF0">
    <property type="entry name" value="WASH COMPLEX SUBUNIT 4"/>
    <property type="match status" value="1"/>
</dbReference>
<accession>A0A7R8V6Q7</accession>
<dbReference type="GO" id="GO:0007032">
    <property type="term" value="P:endosome organization"/>
    <property type="evidence" value="ECO:0007669"/>
    <property type="project" value="TreeGrafter"/>
</dbReference>
<dbReference type="OrthoDB" id="10261210at2759"/>
<keyword evidence="4" id="KW-1185">Reference proteome</keyword>
<sequence length="845" mass="97394">MLTQNLDQDAQVTSGETQLKSFGSFLDNYDSRLTSLLNGLTNGHAENFHSNLDKVQIESSAEIPAITISYTPPSECISIFRLADSDNKTLNKVLATFSQLCDEGTKLKTAARQHQFKLLYFDEHLCAYEEQGEECLNGMGDLLELLYSVQYLSQRCITVASTILQQLGALFTYRAIDNRLDLQLAMQFQEVFNRLSETILQLIVFDEILVSSRLQNFWQTYKKAIYSISRNKDRFNHPYTEYEISGLTNVLSSLEMLFAGSLFQTFLDSIFKIKEQISTKALPEISGHFQDYIRVNLTSIEKFSSVLSDLDETELIIRINAICVLFHHFFGQLEQKVLKQLLDVNSKNVGITLIGNIMWSPEQFLKKHAQTLMKSYDKYLQERISLRQVYLQTKIQVISQETKQYCSLTLTWCLKMNSVLNSATHKFQVVHFKNLCGLFLQGLKYAGQLSNLIKSITNLHVLLHLKMAKPTLLSICKLIEYLRIAQLTFQNNFVKIGQIIQCVIQYLTYKTLFIIATVKKKLATQPSRNERNLDTLSALQIAEKCVYGPATKCRMLIASLALNFANPMRVLTPEHLQKLHKIFNRLILLSDLQSNIERLCDPSFMYWHQSILIVYLKQVIDIKGSQSLTPHAFYTSMKYLVQSADTCSKNFEELYAMNNFKTIDSFSKMHYKQYRQEVAVKLCAQIETFLRIHVHENLAQNKPNPFTNGLEDCRDLVNISPVQINGFHVVLKDQIENYLSNMFYNLTTISLHDWRTYSEMRHLGNYKFNLVTIGDHLPTQQLEQGIDVLEIMRNIHIFVSKYLYNMNNQIFIEYSSNNKHLNTIGIRHIANSLRTHGTGIINTTV</sequence>
<dbReference type="Pfam" id="PF14744">
    <property type="entry name" value="WASH-7_mid"/>
    <property type="match status" value="1"/>
</dbReference>
<dbReference type="PANTHER" id="PTHR31409">
    <property type="entry name" value="WASH COMPLEX SUBUNIT 4"/>
    <property type="match status" value="1"/>
</dbReference>
<protein>
    <recommendedName>
        <fullName evidence="5">WASH complex subunit 7</fullName>
    </recommendedName>
</protein>
<dbReference type="InterPro" id="IPR028191">
    <property type="entry name" value="WASH-4_N"/>
</dbReference>
<reference evidence="3 4" key="1">
    <citation type="submission" date="2020-11" db="EMBL/GenBank/DDBJ databases">
        <authorList>
            <person name="Wallbank WR R."/>
            <person name="Pardo Diaz C."/>
            <person name="Kozak K."/>
            <person name="Martin S."/>
            <person name="Jiggins C."/>
            <person name="Moest M."/>
            <person name="Warren A I."/>
            <person name="Generalovic N T."/>
            <person name="Byers J.R.P. K."/>
            <person name="Montejo-Kovacevich G."/>
            <person name="Yen C E."/>
        </authorList>
    </citation>
    <scope>NUCLEOTIDE SEQUENCE [LARGE SCALE GENOMIC DNA]</scope>
</reference>
<dbReference type="InterPro" id="IPR028282">
    <property type="entry name" value="WASH-7_central"/>
</dbReference>
<evidence type="ECO:0000313" key="3">
    <source>
        <dbReference type="EMBL" id="CAD7093896.1"/>
    </source>
</evidence>
<evidence type="ECO:0000259" key="2">
    <source>
        <dbReference type="Pfam" id="PF14745"/>
    </source>
</evidence>
<evidence type="ECO:0000313" key="4">
    <source>
        <dbReference type="Proteomes" id="UP000594454"/>
    </source>
</evidence>
<dbReference type="GO" id="GO:0071203">
    <property type="term" value="C:WASH complex"/>
    <property type="evidence" value="ECO:0007669"/>
    <property type="project" value="InterPro"/>
</dbReference>
<feature type="domain" description="WASH complex subunit 7 central" evidence="1">
    <location>
        <begin position="604"/>
        <end position="845"/>
    </location>
</feature>
<dbReference type="Pfam" id="PF14745">
    <property type="entry name" value="WASH-4_N"/>
    <property type="match status" value="1"/>
</dbReference>
<evidence type="ECO:0008006" key="5">
    <source>
        <dbReference type="Google" id="ProtNLM"/>
    </source>
</evidence>
<proteinExistence type="predicted"/>
<evidence type="ECO:0000259" key="1">
    <source>
        <dbReference type="Pfam" id="PF14744"/>
    </source>
</evidence>
<organism evidence="3 4">
    <name type="scientific">Hermetia illucens</name>
    <name type="common">Black soldier fly</name>
    <dbReference type="NCBI Taxonomy" id="343691"/>
    <lineage>
        <taxon>Eukaryota</taxon>
        <taxon>Metazoa</taxon>
        <taxon>Ecdysozoa</taxon>
        <taxon>Arthropoda</taxon>
        <taxon>Hexapoda</taxon>
        <taxon>Insecta</taxon>
        <taxon>Pterygota</taxon>
        <taxon>Neoptera</taxon>
        <taxon>Endopterygota</taxon>
        <taxon>Diptera</taxon>
        <taxon>Brachycera</taxon>
        <taxon>Stratiomyomorpha</taxon>
        <taxon>Stratiomyidae</taxon>
        <taxon>Hermetiinae</taxon>
        <taxon>Hermetia</taxon>
    </lineage>
</organism>
<dbReference type="InterPro" id="IPR027307">
    <property type="entry name" value="WASH7"/>
</dbReference>
<gene>
    <name evidence="3" type="ORF">HERILL_LOCUS16151</name>
</gene>
<dbReference type="InParanoid" id="A0A7R8V6Q7"/>
<dbReference type="FunCoup" id="A0A7R8V6Q7">
    <property type="interactions" value="1995"/>
</dbReference>
<dbReference type="EMBL" id="LR899015">
    <property type="protein sequence ID" value="CAD7093896.1"/>
    <property type="molecule type" value="Genomic_DNA"/>
</dbReference>
<feature type="domain" description="WASH complex subunit 4 N-terminal" evidence="2">
    <location>
        <begin position="23"/>
        <end position="603"/>
    </location>
</feature>
<dbReference type="AlphaFoldDB" id="A0A7R8V6Q7"/>
<dbReference type="GO" id="GO:0005768">
    <property type="term" value="C:endosome"/>
    <property type="evidence" value="ECO:0007669"/>
    <property type="project" value="TreeGrafter"/>
</dbReference>
<dbReference type="Proteomes" id="UP000594454">
    <property type="component" value="Chromosome 7"/>
</dbReference>
<dbReference type="GO" id="GO:0016197">
    <property type="term" value="P:endosomal transport"/>
    <property type="evidence" value="ECO:0007669"/>
    <property type="project" value="TreeGrafter"/>
</dbReference>